<evidence type="ECO:0000256" key="6">
    <source>
        <dbReference type="ARBA" id="ARBA00023136"/>
    </source>
</evidence>
<keyword evidence="3 8" id="KW-0812">Transmembrane</keyword>
<accession>A0A242NUG0</accession>
<evidence type="ECO:0000256" key="5">
    <source>
        <dbReference type="ARBA" id="ARBA00023065"/>
    </source>
</evidence>
<dbReference type="Proteomes" id="UP000194968">
    <property type="component" value="Unassembled WGS sequence"/>
</dbReference>
<comment type="caution">
    <text evidence="9">The sequence shown here is derived from an EMBL/GenBank/DDBJ whole genome shotgun (WGS) entry which is preliminary data.</text>
</comment>
<keyword evidence="7" id="KW-0868">Chloride</keyword>
<evidence type="ECO:0000256" key="3">
    <source>
        <dbReference type="ARBA" id="ARBA00022692"/>
    </source>
</evidence>
<dbReference type="AlphaFoldDB" id="A0A242NUG0"/>
<evidence type="ECO:0000256" key="2">
    <source>
        <dbReference type="ARBA" id="ARBA00022448"/>
    </source>
</evidence>
<name>A0A242NUG0_9GAMM</name>
<feature type="transmembrane region" description="Helical" evidence="8">
    <location>
        <begin position="175"/>
        <end position="199"/>
    </location>
</feature>
<keyword evidence="6 8" id="KW-0472">Membrane</keyword>
<reference evidence="9 10" key="1">
    <citation type="submission" date="2017-03" db="EMBL/GenBank/DDBJ databases">
        <title>Comparative genomics of honeybee gut symbionts reveal geographically distinct and subgroup specific antibiotic resistance.</title>
        <authorList>
            <person name="Ludvigsen J."/>
            <person name="Porcellato D."/>
            <person name="Labee-Lund T.M."/>
            <person name="Amdam G.V."/>
            <person name="Rudi K."/>
        </authorList>
    </citation>
    <scope>NUCLEOTIDE SEQUENCE [LARGE SCALE GENOMIC DNA]</scope>
    <source>
        <strain evidence="9 10">A-4-12</strain>
    </source>
</reference>
<feature type="transmembrane region" description="Helical" evidence="8">
    <location>
        <begin position="250"/>
        <end position="266"/>
    </location>
</feature>
<feature type="transmembrane region" description="Helical" evidence="8">
    <location>
        <begin position="419"/>
        <end position="443"/>
    </location>
</feature>
<dbReference type="EMBL" id="NASK01000096">
    <property type="protein sequence ID" value="OTQ49381.1"/>
    <property type="molecule type" value="Genomic_DNA"/>
</dbReference>
<comment type="subcellular location">
    <subcellularLocation>
        <location evidence="1">Membrane</location>
        <topology evidence="1">Multi-pass membrane protein</topology>
    </subcellularLocation>
</comment>
<evidence type="ECO:0000313" key="9">
    <source>
        <dbReference type="EMBL" id="OTQ49381.1"/>
    </source>
</evidence>
<feature type="transmembrane region" description="Helical" evidence="8">
    <location>
        <begin position="74"/>
        <end position="95"/>
    </location>
</feature>
<evidence type="ECO:0000256" key="4">
    <source>
        <dbReference type="ARBA" id="ARBA00022989"/>
    </source>
</evidence>
<sequence>MTVNIVPSYSAIKKRIQLYHKIRSFQDKAPLIVLIVAGVIGTITGIVGVLFQYAVNWVISLRKTLLFNLVDNLVINYLLIFAITGTMGGLAYYLVKRFAPESGGSGIPEIEGALLDLRPVRWRSVLPVKFIGGIGALGSGMVLGREGPTVQLGGNIGAMVSDLLKIKNKAYRHTFLATGAAAGITAAFNAPLAGILFIIEEMRPQFRYNLTSIKAIFVGVIMASVMYQFLYNQESVFQIGHFNAVPIESLWLYLLLGTFFGVIGVLSNKCILTLQERFKQFYQFNQYYFVITGFCLAGLFGVISFIFPEITGSGFDFIPDAVSGNYAINTLMIILCLRFITTVLCFSSGAPGGIFAPTLALGTTVGIAFGVIAQQIYPNYHIELGACAIIGMGGLFAATVRAPLTGIVLVMEMSDNYQLILPMIITCLGATLIAQALGGMPLYTSILEKILLRNKLQLDNAAQLTASNS</sequence>
<feature type="transmembrane region" description="Helical" evidence="8">
    <location>
        <begin position="211"/>
        <end position="230"/>
    </location>
</feature>
<keyword evidence="2" id="KW-0813">Transport</keyword>
<dbReference type="OrthoDB" id="9767361at2"/>
<dbReference type="GO" id="GO:0005886">
    <property type="term" value="C:plasma membrane"/>
    <property type="evidence" value="ECO:0007669"/>
    <property type="project" value="TreeGrafter"/>
</dbReference>
<dbReference type="CDD" id="cd01031">
    <property type="entry name" value="EriC"/>
    <property type="match status" value="1"/>
</dbReference>
<evidence type="ECO:0000313" key="10">
    <source>
        <dbReference type="Proteomes" id="UP000194968"/>
    </source>
</evidence>
<proteinExistence type="predicted"/>
<evidence type="ECO:0000256" key="8">
    <source>
        <dbReference type="SAM" id="Phobius"/>
    </source>
</evidence>
<dbReference type="PRINTS" id="PR00762">
    <property type="entry name" value="CLCHANNEL"/>
</dbReference>
<evidence type="ECO:0000256" key="1">
    <source>
        <dbReference type="ARBA" id="ARBA00004141"/>
    </source>
</evidence>
<dbReference type="InterPro" id="IPR001807">
    <property type="entry name" value="ClC"/>
</dbReference>
<keyword evidence="5" id="KW-0406">Ion transport</keyword>
<dbReference type="InterPro" id="IPR014743">
    <property type="entry name" value="Cl-channel_core"/>
</dbReference>
<organism evidence="9 10">
    <name type="scientific">Gilliamella apis</name>
    <dbReference type="NCBI Taxonomy" id="1970738"/>
    <lineage>
        <taxon>Bacteria</taxon>
        <taxon>Pseudomonadati</taxon>
        <taxon>Pseudomonadota</taxon>
        <taxon>Gammaproteobacteria</taxon>
        <taxon>Orbales</taxon>
        <taxon>Orbaceae</taxon>
        <taxon>Gilliamella</taxon>
    </lineage>
</organism>
<dbReference type="GO" id="GO:0005247">
    <property type="term" value="F:voltage-gated chloride channel activity"/>
    <property type="evidence" value="ECO:0007669"/>
    <property type="project" value="TreeGrafter"/>
</dbReference>
<dbReference type="Gene3D" id="1.10.3080.10">
    <property type="entry name" value="Clc chloride channel"/>
    <property type="match status" value="1"/>
</dbReference>
<dbReference type="PANTHER" id="PTHR45711">
    <property type="entry name" value="CHLORIDE CHANNEL PROTEIN"/>
    <property type="match status" value="1"/>
</dbReference>
<feature type="transmembrane region" description="Helical" evidence="8">
    <location>
        <begin position="287"/>
        <end position="307"/>
    </location>
</feature>
<gene>
    <name evidence="9" type="ORF">B6D06_07205</name>
</gene>
<feature type="transmembrane region" description="Helical" evidence="8">
    <location>
        <begin position="126"/>
        <end position="144"/>
    </location>
</feature>
<dbReference type="NCBIfam" id="NF003640">
    <property type="entry name" value="PRK05277.1"/>
    <property type="match status" value="1"/>
</dbReference>
<feature type="transmembrane region" description="Helical" evidence="8">
    <location>
        <begin position="327"/>
        <end position="347"/>
    </location>
</feature>
<dbReference type="SUPFAM" id="SSF81340">
    <property type="entry name" value="Clc chloride channel"/>
    <property type="match status" value="1"/>
</dbReference>
<feature type="transmembrane region" description="Helical" evidence="8">
    <location>
        <begin position="31"/>
        <end position="54"/>
    </location>
</feature>
<dbReference type="Pfam" id="PF00654">
    <property type="entry name" value="Voltage_CLC"/>
    <property type="match status" value="1"/>
</dbReference>
<feature type="transmembrane region" description="Helical" evidence="8">
    <location>
        <begin position="354"/>
        <end position="374"/>
    </location>
</feature>
<keyword evidence="4 8" id="KW-1133">Transmembrane helix</keyword>
<dbReference type="PANTHER" id="PTHR45711:SF6">
    <property type="entry name" value="CHLORIDE CHANNEL PROTEIN"/>
    <property type="match status" value="1"/>
</dbReference>
<evidence type="ECO:0000256" key="7">
    <source>
        <dbReference type="ARBA" id="ARBA00023214"/>
    </source>
</evidence>
<protein>
    <submittedName>
        <fullName evidence="9">Chloride channel protein</fullName>
    </submittedName>
</protein>